<keyword evidence="1 2" id="KW-0732">Signal</keyword>
<evidence type="ECO:0000256" key="2">
    <source>
        <dbReference type="SAM" id="SignalP"/>
    </source>
</evidence>
<evidence type="ECO:0000256" key="1">
    <source>
        <dbReference type="ARBA" id="ARBA00022729"/>
    </source>
</evidence>
<feature type="signal peptide" evidence="2">
    <location>
        <begin position="1"/>
        <end position="24"/>
    </location>
</feature>
<comment type="caution">
    <text evidence="4">The sequence shown here is derived from an EMBL/GenBank/DDBJ whole genome shotgun (WGS) entry which is preliminary data.</text>
</comment>
<dbReference type="PROSITE" id="PS51272">
    <property type="entry name" value="SLH"/>
    <property type="match status" value="2"/>
</dbReference>
<reference evidence="4 5" key="1">
    <citation type="submission" date="2023-07" db="EMBL/GenBank/DDBJ databases">
        <title>Sorghum-associated microbial communities from plants grown in Nebraska, USA.</title>
        <authorList>
            <person name="Schachtman D."/>
        </authorList>
    </citation>
    <scope>NUCLEOTIDE SEQUENCE [LARGE SCALE GENOMIC DNA]</scope>
    <source>
        <strain evidence="4 5">CC258</strain>
    </source>
</reference>
<dbReference type="EMBL" id="JAVDSB010000002">
    <property type="protein sequence ID" value="MDR6551038.1"/>
    <property type="molecule type" value="Genomic_DNA"/>
</dbReference>
<name>A0ABU1NU79_9BACL</name>
<dbReference type="Gene3D" id="2.60.40.1220">
    <property type="match status" value="1"/>
</dbReference>
<accession>A0ABU1NU79</accession>
<evidence type="ECO:0000313" key="4">
    <source>
        <dbReference type="EMBL" id="MDR6551038.1"/>
    </source>
</evidence>
<evidence type="ECO:0000313" key="5">
    <source>
        <dbReference type="Proteomes" id="UP001267290"/>
    </source>
</evidence>
<proteinExistence type="predicted"/>
<dbReference type="RefSeq" id="WP_310226353.1">
    <property type="nucleotide sequence ID" value="NZ_JAVDSB010000002.1"/>
</dbReference>
<sequence>MKKSLKVITSATMIFSMFASIAMADTTTGGSTSAPATSSTVSTQATSTKTSQDFTDLKDLDAATRVKFDAMISAGIFDGVTDTTFGLKEEMNRAQFAKVAALIMGLEINKDLKTSSFSDVKADDAANGYALPYIEALKAANVTDGYGEGTYNPAGKVTKEQLATFLVRVLGKDTEAKGKTGTDTTVSGWAQGYVALALELKLFPKTEGTFGGQSNATRDLLLTGAYEAKSQYVAPGKLTVTGAKAAGVQKTEVTFNKPVDTAKAILTLKKGSTEVKTTTKWSDDKKTATLVLSDEKLRAGDYTVNVTGLDAADIDKTTATFTAENEVLKKIEFLSGNDTIARSQSTVVKAKGVNQYGENASFNSGSYTVYPGGAKLTKINKLDDDTLAITLDTTESTAGVGIVSLSIVNNDQHVTASKNYKVGTAPILTKLELGEAQYSNSSKAISGKGDSVKFDLNLFDQYGGYITYDSPEFKKENINLIWNEYIGSSTKGSNDIIKAEYEDNGSNIPRLKLSLTDNVDKSADYTFTIVNQAATATGKISIKSASVATKIEIGDFNDVIAAGDKDVYIPIVAYDASGNVLSADDLTSDSNRERIQVTASGVDGSIAGQGEIMESGDHRGSIHLKNITGTSKGSVSLTLVIASPNATSTATKTWTVADVRIPDRIKEVTKPAKEMIGYGNPDAPDSAKNVASNYTFQYQILDQYGKVMDYNLDTNGNSGNSSVGTSVTYDVYVQVQNLPDKDKNVDFNAFKVTRADDVDVPLADNKNVYSFTGADETDAKAFKEFNKGLKVTAFAGNEGKKANLRIGIRKIDKADPTKAQEITYVEQQIAVAPAANSSTGEDWTYTLNTASKLFNLLDSDVLVGSGLDNEFGKVGAIANSALSKRINIKVTNASGDVVAVPNNFITNVTSSNPAVVKVEKRMLTTKGEKSGSAGRWYMVGNKAGTATITATYIDNKGKTKFLTQTVTVAADAPTVASMTANNKVTVSNTGTGAVYAATTDYVAFGETDPAEIKDGVKGSLGLTNVVVTDSYGLAFDGSDVNKYNVLYGLTFTVQHVNATAGSAADVTMDSSNKVHLAAGFKGTFDVVIVAPSGKTTTTEVTVK</sequence>
<dbReference type="Proteomes" id="UP001267290">
    <property type="component" value="Unassembled WGS sequence"/>
</dbReference>
<dbReference type="InterPro" id="IPR014755">
    <property type="entry name" value="Cu-Rt/internalin_Ig-like"/>
</dbReference>
<dbReference type="InterPro" id="IPR001119">
    <property type="entry name" value="SLH_dom"/>
</dbReference>
<keyword evidence="5" id="KW-1185">Reference proteome</keyword>
<protein>
    <recommendedName>
        <fullName evidence="3">SLH domain-containing protein</fullName>
    </recommendedName>
</protein>
<feature type="domain" description="SLH" evidence="3">
    <location>
        <begin position="117"/>
        <end position="180"/>
    </location>
</feature>
<feature type="domain" description="SLH" evidence="3">
    <location>
        <begin position="49"/>
        <end position="114"/>
    </location>
</feature>
<dbReference type="Pfam" id="PF00395">
    <property type="entry name" value="SLH"/>
    <property type="match status" value="1"/>
</dbReference>
<gene>
    <name evidence="4" type="ORF">J2736_002225</name>
</gene>
<evidence type="ECO:0000259" key="3">
    <source>
        <dbReference type="PROSITE" id="PS51272"/>
    </source>
</evidence>
<organism evidence="4 5">
    <name type="scientific">Paenibacillus qinlingensis</name>
    <dbReference type="NCBI Taxonomy" id="1837343"/>
    <lineage>
        <taxon>Bacteria</taxon>
        <taxon>Bacillati</taxon>
        <taxon>Bacillota</taxon>
        <taxon>Bacilli</taxon>
        <taxon>Bacillales</taxon>
        <taxon>Paenibacillaceae</taxon>
        <taxon>Paenibacillus</taxon>
    </lineage>
</organism>
<feature type="chain" id="PRO_5046353187" description="SLH domain-containing protein" evidence="2">
    <location>
        <begin position="25"/>
        <end position="1103"/>
    </location>
</feature>